<dbReference type="SUPFAM" id="SSF49503">
    <property type="entry name" value="Cupredoxins"/>
    <property type="match status" value="1"/>
</dbReference>
<feature type="binding site" evidence="9">
    <location>
        <position position="95"/>
    </location>
    <ligand>
        <name>Cu cation</name>
        <dbReference type="ChEBI" id="CHEBI:23378"/>
    </ligand>
</feature>
<evidence type="ECO:0000256" key="8">
    <source>
        <dbReference type="ARBA" id="ARBA00023136"/>
    </source>
</evidence>
<dbReference type="PRINTS" id="PR00155">
    <property type="entry name" value="AMICYANIN"/>
</dbReference>
<dbReference type="GO" id="GO:0009055">
    <property type="term" value="F:electron transfer activity"/>
    <property type="evidence" value="ECO:0007669"/>
    <property type="project" value="InterPro"/>
</dbReference>
<dbReference type="GO" id="GO:0016020">
    <property type="term" value="C:membrane"/>
    <property type="evidence" value="ECO:0007669"/>
    <property type="project" value="UniProtKB-SubCell"/>
</dbReference>
<evidence type="ECO:0000256" key="7">
    <source>
        <dbReference type="ARBA" id="ARBA00023008"/>
    </source>
</evidence>
<keyword evidence="8" id="KW-0472">Membrane</keyword>
<evidence type="ECO:0000256" key="4">
    <source>
        <dbReference type="ARBA" id="ARBA00022723"/>
    </source>
</evidence>
<comment type="caution">
    <text evidence="12">The sequence shown here is derived from an EMBL/GenBank/DDBJ whole genome shotgun (WGS) entry which is preliminary data.</text>
</comment>
<evidence type="ECO:0000256" key="9">
    <source>
        <dbReference type="PIRSR" id="PIRSR602386-1"/>
    </source>
</evidence>
<keyword evidence="6" id="KW-0249">Electron transport</keyword>
<gene>
    <name evidence="12" type="ORF">J2T55_000822</name>
</gene>
<dbReference type="GO" id="GO:0005507">
    <property type="term" value="F:copper ion binding"/>
    <property type="evidence" value="ECO:0007669"/>
    <property type="project" value="InterPro"/>
</dbReference>
<dbReference type="Pfam" id="PF00127">
    <property type="entry name" value="Copper-bind"/>
    <property type="match status" value="1"/>
</dbReference>
<evidence type="ECO:0000256" key="6">
    <source>
        <dbReference type="ARBA" id="ARBA00022982"/>
    </source>
</evidence>
<name>A0AAE3HLU4_9GAMM</name>
<evidence type="ECO:0000259" key="11">
    <source>
        <dbReference type="Pfam" id="PF00127"/>
    </source>
</evidence>
<feature type="domain" description="Blue (type 1) copper" evidence="11">
    <location>
        <begin position="28"/>
        <end position="109"/>
    </location>
</feature>
<dbReference type="InterPro" id="IPR008972">
    <property type="entry name" value="Cupredoxin"/>
</dbReference>
<organism evidence="12 13">
    <name type="scientific">Methylohalomonas lacus</name>
    <dbReference type="NCBI Taxonomy" id="398773"/>
    <lineage>
        <taxon>Bacteria</taxon>
        <taxon>Pseudomonadati</taxon>
        <taxon>Pseudomonadota</taxon>
        <taxon>Gammaproteobacteria</taxon>
        <taxon>Methylohalomonadales</taxon>
        <taxon>Methylohalomonadaceae</taxon>
        <taxon>Methylohalomonas</taxon>
    </lineage>
</organism>
<evidence type="ECO:0000256" key="2">
    <source>
        <dbReference type="ARBA" id="ARBA00004418"/>
    </source>
</evidence>
<sequence>MLRNKLYAGVLSLLMLGVSASALAEEHTVNAKATAFDPVALKIEPGDKVRWSNMSGHNVNFEEGNIPEGAEAFASSLGDNVSKTFDKEGVYLYKCDPHFAMGMVGAIIVGEPKNMDAVEKNAKGMYKRALIKAKKVK</sequence>
<keyword evidence="5" id="KW-0574">Periplasm</keyword>
<accession>A0AAE3HLU4</accession>
<keyword evidence="3" id="KW-0813">Transport</keyword>
<dbReference type="GO" id="GO:0042597">
    <property type="term" value="C:periplasmic space"/>
    <property type="evidence" value="ECO:0007669"/>
    <property type="project" value="UniProtKB-SubCell"/>
</dbReference>
<evidence type="ECO:0000256" key="10">
    <source>
        <dbReference type="SAM" id="SignalP"/>
    </source>
</evidence>
<dbReference type="PANTHER" id="PTHR34192">
    <property type="entry name" value="PLASTOCYANIN MAJOR ISOFORM, CHLOROPLASTIC-RELATED"/>
    <property type="match status" value="1"/>
</dbReference>
<feature type="binding site" evidence="9">
    <location>
        <position position="103"/>
    </location>
    <ligand>
        <name>Cu cation</name>
        <dbReference type="ChEBI" id="CHEBI:23378"/>
    </ligand>
</feature>
<dbReference type="InterPro" id="IPR028871">
    <property type="entry name" value="BlueCu_1_BS"/>
</dbReference>
<dbReference type="PROSITE" id="PS00196">
    <property type="entry name" value="COPPER_BLUE"/>
    <property type="match status" value="1"/>
</dbReference>
<keyword evidence="13" id="KW-1185">Reference proteome</keyword>
<keyword evidence="10" id="KW-0732">Signal</keyword>
<dbReference type="PANTHER" id="PTHR34192:SF10">
    <property type="entry name" value="PLASTOCYANIN MAJOR ISOFORM, CHLOROPLASTIC-RELATED"/>
    <property type="match status" value="1"/>
</dbReference>
<feature type="signal peptide" evidence="10">
    <location>
        <begin position="1"/>
        <end position="24"/>
    </location>
</feature>
<dbReference type="Proteomes" id="UP001204445">
    <property type="component" value="Unassembled WGS sequence"/>
</dbReference>
<dbReference type="EMBL" id="JANUCT010000004">
    <property type="protein sequence ID" value="MCS3902818.1"/>
    <property type="molecule type" value="Genomic_DNA"/>
</dbReference>
<evidence type="ECO:0000313" key="13">
    <source>
        <dbReference type="Proteomes" id="UP001204445"/>
    </source>
</evidence>
<protein>
    <submittedName>
        <fullName evidence="12">Pseudoazurin</fullName>
    </submittedName>
</protein>
<feature type="binding site" evidence="9">
    <location>
        <position position="98"/>
    </location>
    <ligand>
        <name>Cu cation</name>
        <dbReference type="ChEBI" id="CHEBI:23378"/>
    </ligand>
</feature>
<feature type="binding site" evidence="9">
    <location>
        <position position="57"/>
    </location>
    <ligand>
        <name>Cu cation</name>
        <dbReference type="ChEBI" id="CHEBI:23378"/>
    </ligand>
</feature>
<evidence type="ECO:0000256" key="1">
    <source>
        <dbReference type="ARBA" id="ARBA00004370"/>
    </source>
</evidence>
<dbReference type="RefSeq" id="WP_259054403.1">
    <property type="nucleotide sequence ID" value="NZ_JANUCT010000004.1"/>
</dbReference>
<evidence type="ECO:0000313" key="12">
    <source>
        <dbReference type="EMBL" id="MCS3902818.1"/>
    </source>
</evidence>
<dbReference type="InterPro" id="IPR002386">
    <property type="entry name" value="Amicyanin/Pseudoazurin"/>
</dbReference>
<reference evidence="12" key="1">
    <citation type="submission" date="2022-08" db="EMBL/GenBank/DDBJ databases">
        <title>Genomic Encyclopedia of Type Strains, Phase III (KMG-III): the genomes of soil and plant-associated and newly described type strains.</title>
        <authorList>
            <person name="Whitman W."/>
        </authorList>
    </citation>
    <scope>NUCLEOTIDE SEQUENCE</scope>
    <source>
        <strain evidence="12">HMT 1</strain>
    </source>
</reference>
<keyword evidence="7 9" id="KW-0186">Copper</keyword>
<comment type="cofactor">
    <cofactor evidence="9">
        <name>Cu cation</name>
        <dbReference type="ChEBI" id="CHEBI:23378"/>
    </cofactor>
    <text evidence="9">Binds 1 copper ion per subunit.</text>
</comment>
<evidence type="ECO:0000256" key="5">
    <source>
        <dbReference type="ARBA" id="ARBA00022764"/>
    </source>
</evidence>
<dbReference type="InterPro" id="IPR000923">
    <property type="entry name" value="BlueCu_1"/>
</dbReference>
<proteinExistence type="predicted"/>
<dbReference type="Gene3D" id="2.60.40.420">
    <property type="entry name" value="Cupredoxins - blue copper proteins"/>
    <property type="match status" value="1"/>
</dbReference>
<evidence type="ECO:0000256" key="3">
    <source>
        <dbReference type="ARBA" id="ARBA00022448"/>
    </source>
</evidence>
<feature type="chain" id="PRO_5042247663" evidence="10">
    <location>
        <begin position="25"/>
        <end position="137"/>
    </location>
</feature>
<keyword evidence="4 9" id="KW-0479">Metal-binding</keyword>
<dbReference type="AlphaFoldDB" id="A0AAE3HLU4"/>
<comment type="subcellular location">
    <subcellularLocation>
        <location evidence="1">Membrane</location>
    </subcellularLocation>
    <subcellularLocation>
        <location evidence="2">Periplasm</location>
    </subcellularLocation>
</comment>